<dbReference type="InterPro" id="IPR057661">
    <property type="entry name" value="RsdA/BaiN/AoA(So)_Rossmann"/>
</dbReference>
<proteinExistence type="predicted"/>
<reference evidence="6 7" key="1">
    <citation type="journal article" date="2009" name="Stand. Genomic Sci.">
        <title>Complete genome sequence of Desulfotomaculum acetoxidans type strain (5575).</title>
        <authorList>
            <person name="Spring S."/>
            <person name="Lapidus A."/>
            <person name="Schroder M."/>
            <person name="Gleim D."/>
            <person name="Sims D."/>
            <person name="Meincke L."/>
            <person name="Glavina Del Rio T."/>
            <person name="Tice H."/>
            <person name="Copeland A."/>
            <person name="Cheng J.F."/>
            <person name="Lucas S."/>
            <person name="Chen F."/>
            <person name="Nolan M."/>
            <person name="Bruce D."/>
            <person name="Goodwin L."/>
            <person name="Pitluck S."/>
            <person name="Ivanova N."/>
            <person name="Mavromatis K."/>
            <person name="Mikhailova N."/>
            <person name="Pati A."/>
            <person name="Chen A."/>
            <person name="Palaniappan K."/>
            <person name="Land M."/>
            <person name="Hauser L."/>
            <person name="Chang Y.J."/>
            <person name="Jeffries C.D."/>
            <person name="Chain P."/>
            <person name="Saunders E."/>
            <person name="Brettin T."/>
            <person name="Detter J.C."/>
            <person name="Goker M."/>
            <person name="Bristow J."/>
            <person name="Eisen J.A."/>
            <person name="Markowitz V."/>
            <person name="Hugenholtz P."/>
            <person name="Kyrpides N.C."/>
            <person name="Klenk H.P."/>
            <person name="Han C."/>
        </authorList>
    </citation>
    <scope>NUCLEOTIDE SEQUENCE [LARGE SCALE GENOMIC DNA]</scope>
    <source>
        <strain evidence="7">ATCC 49208 / DSM 771 / VKM B-1644</strain>
    </source>
</reference>
<dbReference type="InterPro" id="IPR004792">
    <property type="entry name" value="BaiN-like"/>
</dbReference>
<dbReference type="HOGENOM" id="CLU_025174_3_1_9"/>
<evidence type="ECO:0000256" key="1">
    <source>
        <dbReference type="ARBA" id="ARBA00001974"/>
    </source>
</evidence>
<dbReference type="Proteomes" id="UP000002217">
    <property type="component" value="Chromosome"/>
</dbReference>
<dbReference type="AlphaFoldDB" id="C8W268"/>
<evidence type="ECO:0000256" key="2">
    <source>
        <dbReference type="ARBA" id="ARBA00022630"/>
    </source>
</evidence>
<keyword evidence="7" id="KW-1185">Reference proteome</keyword>
<organism evidence="6 7">
    <name type="scientific">Desulfofarcimen acetoxidans (strain ATCC 49208 / DSM 771 / KCTC 5769 / VKM B-1644 / 5575)</name>
    <name type="common">Desulfotomaculum acetoxidans</name>
    <dbReference type="NCBI Taxonomy" id="485916"/>
    <lineage>
        <taxon>Bacteria</taxon>
        <taxon>Bacillati</taxon>
        <taxon>Bacillota</taxon>
        <taxon>Clostridia</taxon>
        <taxon>Eubacteriales</taxon>
        <taxon>Peptococcaceae</taxon>
        <taxon>Desulfofarcimen</taxon>
    </lineage>
</organism>
<dbReference type="PANTHER" id="PTHR42887">
    <property type="entry name" value="OS12G0638800 PROTEIN"/>
    <property type="match status" value="1"/>
</dbReference>
<dbReference type="Gene3D" id="2.40.30.10">
    <property type="entry name" value="Translation factors"/>
    <property type="match status" value="1"/>
</dbReference>
<keyword evidence="2" id="KW-0285">Flavoprotein</keyword>
<dbReference type="PRINTS" id="PR00368">
    <property type="entry name" value="FADPNR"/>
</dbReference>
<dbReference type="InterPro" id="IPR023166">
    <property type="entry name" value="BaiN-like_dom_sf"/>
</dbReference>
<dbReference type="STRING" id="485916.Dtox_0825"/>
<comment type="cofactor">
    <cofactor evidence="1">
        <name>FAD</name>
        <dbReference type="ChEBI" id="CHEBI:57692"/>
    </cofactor>
</comment>
<dbReference type="KEGG" id="dae:Dtox_0825"/>
<dbReference type="SUPFAM" id="SSF51905">
    <property type="entry name" value="FAD/NAD(P)-binding domain"/>
    <property type="match status" value="1"/>
</dbReference>
<evidence type="ECO:0000313" key="7">
    <source>
        <dbReference type="Proteomes" id="UP000002217"/>
    </source>
</evidence>
<dbReference type="OrthoDB" id="9773233at2"/>
<dbReference type="eggNOG" id="COG2081">
    <property type="taxonomic scope" value="Bacteria"/>
</dbReference>
<protein>
    <submittedName>
        <fullName evidence="6">HI0933 family protein</fullName>
    </submittedName>
</protein>
<name>C8W268_DESAS</name>
<evidence type="ECO:0000256" key="3">
    <source>
        <dbReference type="ARBA" id="ARBA00022827"/>
    </source>
</evidence>
<dbReference type="InterPro" id="IPR036188">
    <property type="entry name" value="FAD/NAD-bd_sf"/>
</dbReference>
<evidence type="ECO:0000259" key="5">
    <source>
        <dbReference type="Pfam" id="PF22780"/>
    </source>
</evidence>
<dbReference type="Gene3D" id="1.10.8.260">
    <property type="entry name" value="HI0933 insert domain-like"/>
    <property type="match status" value="1"/>
</dbReference>
<dbReference type="InterPro" id="IPR055178">
    <property type="entry name" value="RsdA/BaiN/AoA(So)-like_dom"/>
</dbReference>
<keyword evidence="3" id="KW-0274">FAD</keyword>
<feature type="domain" description="RsdA/BaiN/AoA(So)-like Rossmann fold-like" evidence="4">
    <location>
        <begin position="8"/>
        <end position="409"/>
    </location>
</feature>
<dbReference type="Pfam" id="PF03486">
    <property type="entry name" value="HI0933_like"/>
    <property type="match status" value="1"/>
</dbReference>
<gene>
    <name evidence="6" type="ordered locus">Dtox_0825</name>
</gene>
<dbReference type="SUPFAM" id="SSF160996">
    <property type="entry name" value="HI0933 insert domain-like"/>
    <property type="match status" value="1"/>
</dbReference>
<dbReference type="RefSeq" id="WP_015756450.1">
    <property type="nucleotide sequence ID" value="NC_013216.1"/>
</dbReference>
<feature type="domain" description="RsdA/BaiN/AoA(So)-like insert" evidence="5">
    <location>
        <begin position="194"/>
        <end position="356"/>
    </location>
</feature>
<dbReference type="PRINTS" id="PR00411">
    <property type="entry name" value="PNDRDTASEI"/>
</dbReference>
<dbReference type="Gene3D" id="3.50.50.60">
    <property type="entry name" value="FAD/NAD(P)-binding domain"/>
    <property type="match status" value="1"/>
</dbReference>
<dbReference type="EMBL" id="CP001720">
    <property type="protein sequence ID" value="ACV61732.1"/>
    <property type="molecule type" value="Genomic_DNA"/>
</dbReference>
<evidence type="ECO:0000259" key="4">
    <source>
        <dbReference type="Pfam" id="PF03486"/>
    </source>
</evidence>
<evidence type="ECO:0000313" key="6">
    <source>
        <dbReference type="EMBL" id="ACV61732.1"/>
    </source>
</evidence>
<accession>C8W268</accession>
<dbReference type="NCBIfam" id="TIGR00275">
    <property type="entry name" value="aminoacetone oxidase family FAD-binding enzyme"/>
    <property type="match status" value="1"/>
</dbReference>
<dbReference type="PANTHER" id="PTHR42887:SF2">
    <property type="entry name" value="OS12G0638800 PROTEIN"/>
    <property type="match status" value="1"/>
</dbReference>
<sequence>MSFNHPTTVLVIGGGAAGIMAAITAAREGAAATILEKNERIGRKILATGNGRCNLTNTDLHLKHYHGQNPKFAYTALTEFNYQNTIDFFANLGIMPKTETGGKVFPFSGQASSVLDVLRFEMEQRKIIVICQADINKIKKTDNNFYATCKDGRKFQANRLILAAGGKASPNLGSNGSGFSLAQSLGHHIIEPFPALVRLQLAESFLKQVQGFKFEGTAEIIVDNKAKARATGEILFTANGISGPPILQLSRKAGEYLQKQLKVWLKLSLINHLSTEQLEQILLKRWHNQPSQSLAFSFTGFIHKRIIPAMLKAAGIEDINKKVSNLSSKEIKQIASILQDWRFQVTGTDSWSAAQVTAGGVAVNEVNPQTLESKKVKGLYLAGEILDIDGDCGGYNLQWAWSSGYIAGKNAAFV</sequence>
<dbReference type="Pfam" id="PF22780">
    <property type="entry name" value="HI0933_like_1st"/>
    <property type="match status" value="1"/>
</dbReference>